<evidence type="ECO:0000313" key="2">
    <source>
        <dbReference type="EMBL" id="KAF5904677.1"/>
    </source>
</evidence>
<organism evidence="2 3">
    <name type="scientific">Clarias magur</name>
    <name type="common">Asian catfish</name>
    <name type="synonym">Macropteronotus magur</name>
    <dbReference type="NCBI Taxonomy" id="1594786"/>
    <lineage>
        <taxon>Eukaryota</taxon>
        <taxon>Metazoa</taxon>
        <taxon>Chordata</taxon>
        <taxon>Craniata</taxon>
        <taxon>Vertebrata</taxon>
        <taxon>Euteleostomi</taxon>
        <taxon>Actinopterygii</taxon>
        <taxon>Neopterygii</taxon>
        <taxon>Teleostei</taxon>
        <taxon>Ostariophysi</taxon>
        <taxon>Siluriformes</taxon>
        <taxon>Clariidae</taxon>
        <taxon>Clarias</taxon>
    </lineage>
</organism>
<dbReference type="AlphaFoldDB" id="A0A8J4UQX3"/>
<protein>
    <submittedName>
        <fullName evidence="2">Uncharacterized protein</fullName>
    </submittedName>
</protein>
<gene>
    <name evidence="2" type="ORF">DAT39_005576</name>
</gene>
<feature type="region of interest" description="Disordered" evidence="1">
    <location>
        <begin position="1"/>
        <end position="20"/>
    </location>
</feature>
<accession>A0A8J4UQX3</accession>
<dbReference type="EMBL" id="QNUK01000053">
    <property type="protein sequence ID" value="KAF5904677.1"/>
    <property type="molecule type" value="Genomic_DNA"/>
</dbReference>
<sequence>MAVKCTSSSSTLTVGRSPSDLSLTDLVHAPAFLLNPNPLVFNLTPCVPHNPLPPSEVLCCHGILFDVTLFF</sequence>
<proteinExistence type="predicted"/>
<evidence type="ECO:0000256" key="1">
    <source>
        <dbReference type="SAM" id="MobiDB-lite"/>
    </source>
</evidence>
<dbReference type="Proteomes" id="UP000727407">
    <property type="component" value="Unassembled WGS sequence"/>
</dbReference>
<keyword evidence="3" id="KW-1185">Reference proteome</keyword>
<name>A0A8J4UQX3_CLAMG</name>
<comment type="caution">
    <text evidence="2">The sequence shown here is derived from an EMBL/GenBank/DDBJ whole genome shotgun (WGS) entry which is preliminary data.</text>
</comment>
<evidence type="ECO:0000313" key="3">
    <source>
        <dbReference type="Proteomes" id="UP000727407"/>
    </source>
</evidence>
<reference evidence="2" key="1">
    <citation type="submission" date="2020-07" db="EMBL/GenBank/DDBJ databases">
        <title>Clarias magur genome sequencing, assembly and annotation.</title>
        <authorList>
            <person name="Kushwaha B."/>
            <person name="Kumar R."/>
            <person name="Das P."/>
            <person name="Joshi C.G."/>
            <person name="Kumar D."/>
            <person name="Nagpure N.S."/>
            <person name="Pandey M."/>
            <person name="Agarwal S."/>
            <person name="Srivastava S."/>
            <person name="Singh M."/>
            <person name="Sahoo L."/>
            <person name="Jayasankar P."/>
            <person name="Meher P.K."/>
            <person name="Koringa P.G."/>
            <person name="Iquebal M.A."/>
            <person name="Das S.P."/>
            <person name="Bit A."/>
            <person name="Patnaik S."/>
            <person name="Patel N."/>
            <person name="Shah T.M."/>
            <person name="Hinsu A."/>
            <person name="Jena J.K."/>
        </authorList>
    </citation>
    <scope>NUCLEOTIDE SEQUENCE</scope>
    <source>
        <strain evidence="2">CIFAMagur01</strain>
        <tissue evidence="2">Testis</tissue>
    </source>
</reference>